<dbReference type="EMBL" id="JASCZI010151184">
    <property type="protein sequence ID" value="MED6170676.1"/>
    <property type="molecule type" value="Genomic_DNA"/>
</dbReference>
<dbReference type="Proteomes" id="UP001341840">
    <property type="component" value="Unassembled WGS sequence"/>
</dbReference>
<keyword evidence="2" id="KW-1185">Reference proteome</keyword>
<proteinExistence type="predicted"/>
<name>A0ABU6VBK1_9FABA</name>
<organism evidence="1 2">
    <name type="scientific">Stylosanthes scabra</name>
    <dbReference type="NCBI Taxonomy" id="79078"/>
    <lineage>
        <taxon>Eukaryota</taxon>
        <taxon>Viridiplantae</taxon>
        <taxon>Streptophyta</taxon>
        <taxon>Embryophyta</taxon>
        <taxon>Tracheophyta</taxon>
        <taxon>Spermatophyta</taxon>
        <taxon>Magnoliopsida</taxon>
        <taxon>eudicotyledons</taxon>
        <taxon>Gunneridae</taxon>
        <taxon>Pentapetalae</taxon>
        <taxon>rosids</taxon>
        <taxon>fabids</taxon>
        <taxon>Fabales</taxon>
        <taxon>Fabaceae</taxon>
        <taxon>Papilionoideae</taxon>
        <taxon>50 kb inversion clade</taxon>
        <taxon>dalbergioids sensu lato</taxon>
        <taxon>Dalbergieae</taxon>
        <taxon>Pterocarpus clade</taxon>
        <taxon>Stylosanthes</taxon>
    </lineage>
</organism>
<accession>A0ABU6VBK1</accession>
<gene>
    <name evidence="1" type="ORF">PIB30_033240</name>
</gene>
<protein>
    <submittedName>
        <fullName evidence="1">Uncharacterized protein</fullName>
    </submittedName>
</protein>
<evidence type="ECO:0000313" key="2">
    <source>
        <dbReference type="Proteomes" id="UP001341840"/>
    </source>
</evidence>
<evidence type="ECO:0000313" key="1">
    <source>
        <dbReference type="EMBL" id="MED6170676.1"/>
    </source>
</evidence>
<reference evidence="1 2" key="1">
    <citation type="journal article" date="2023" name="Plants (Basel)">
        <title>Bridging the Gap: Combining Genomics and Transcriptomics Approaches to Understand Stylosanthes scabra, an Orphan Legume from the Brazilian Caatinga.</title>
        <authorList>
            <person name="Ferreira-Neto J.R.C."/>
            <person name="da Silva M.D."/>
            <person name="Binneck E."/>
            <person name="de Melo N.F."/>
            <person name="da Silva R.H."/>
            <person name="de Melo A.L.T.M."/>
            <person name="Pandolfi V."/>
            <person name="Bustamante F.O."/>
            <person name="Brasileiro-Vidal A.C."/>
            <person name="Benko-Iseppon A.M."/>
        </authorList>
    </citation>
    <scope>NUCLEOTIDE SEQUENCE [LARGE SCALE GENOMIC DNA]</scope>
    <source>
        <tissue evidence="1">Leaves</tissue>
    </source>
</reference>
<comment type="caution">
    <text evidence="1">The sequence shown here is derived from an EMBL/GenBank/DDBJ whole genome shotgun (WGS) entry which is preliminary data.</text>
</comment>
<sequence>MAAALEARPLENLEKISEEVTSSSFLCQQPYDILQRSRTAAASKVRQHPPTTQQYSTASNIRNILQRRSNSKKLWYTEMILQDKKILEAHTKVEEKKRLYAPNNILPLDPESGKKAIMRYPE</sequence>
<feature type="non-terminal residue" evidence="1">
    <location>
        <position position="122"/>
    </location>
</feature>